<dbReference type="RefSeq" id="YP_009201289.1">
    <property type="nucleotide sequence ID" value="NC_028829.1"/>
</dbReference>
<evidence type="ECO:0000256" key="2">
    <source>
        <dbReference type="SAM" id="MobiDB-lite"/>
    </source>
</evidence>
<proteinExistence type="predicted"/>
<keyword evidence="5" id="KW-1185">Reference proteome</keyword>
<feature type="domain" description="Rad50/SbcC-type AAA" evidence="3">
    <location>
        <begin position="7"/>
        <end position="229"/>
    </location>
</feature>
<dbReference type="Pfam" id="PF13476">
    <property type="entry name" value="AAA_23"/>
    <property type="match status" value="1"/>
</dbReference>
<dbReference type="InterPro" id="IPR027417">
    <property type="entry name" value="P-loop_NTPase"/>
</dbReference>
<dbReference type="SUPFAM" id="SSF75712">
    <property type="entry name" value="Rad50 coiled-coil Zn hook"/>
    <property type="match status" value="1"/>
</dbReference>
<evidence type="ECO:0000256" key="1">
    <source>
        <dbReference type="SAM" id="Coils"/>
    </source>
</evidence>
<keyword evidence="4" id="KW-0540">Nuclease</keyword>
<dbReference type="InterPro" id="IPR038729">
    <property type="entry name" value="Rad50/SbcC_AAA"/>
</dbReference>
<dbReference type="GO" id="GO:0016887">
    <property type="term" value="F:ATP hydrolysis activity"/>
    <property type="evidence" value="ECO:0007669"/>
    <property type="project" value="InterPro"/>
</dbReference>
<organism evidence="4 5">
    <name type="scientific">Vibrio phage ValKK3</name>
    <dbReference type="NCBI Taxonomy" id="1610855"/>
    <lineage>
        <taxon>Viruses</taxon>
        <taxon>Duplodnaviria</taxon>
        <taxon>Heunggongvirae</taxon>
        <taxon>Uroviricota</taxon>
        <taxon>Caudoviricetes</taxon>
        <taxon>Pantevenvirales</taxon>
        <taxon>Straboviridae</taxon>
        <taxon>Schizotequatrovirus</taxon>
        <taxon>Schizotequatrovirus valkk3</taxon>
    </lineage>
</organism>
<keyword evidence="4" id="KW-0269">Exonuclease</keyword>
<dbReference type="GO" id="GO:0004527">
    <property type="term" value="F:exonuclease activity"/>
    <property type="evidence" value="ECO:0007669"/>
    <property type="project" value="UniProtKB-KW"/>
</dbReference>
<evidence type="ECO:0000259" key="3">
    <source>
        <dbReference type="Pfam" id="PF13476"/>
    </source>
</evidence>
<dbReference type="SUPFAM" id="SSF52540">
    <property type="entry name" value="P-loop containing nucleoside triphosphate hydrolases"/>
    <property type="match status" value="1"/>
</dbReference>
<dbReference type="PANTHER" id="PTHR32114:SF2">
    <property type="entry name" value="ABC TRANSPORTER ABCH.3"/>
    <property type="match status" value="1"/>
</dbReference>
<sequence>MIKFDTVTYSNIMSVGNTPITIELDEFNKTLITGTNGAGKSTFIEAVCFALYGKPFRNIKKTQIVNAVNKKKLLVEIVFQDNKHIYKVIRGIKPNKFEIYKDDELIPQEAAVADYQDMLEKNILKMSLSTFKQIAVLGTAGYTPFMLLPAGKRREIVEDLLDIGIFSDMASLNKVELKNLNDKIKETEAEIERRMGELKLHVEFQKEQQENRDGDLAQLEKRKAEAEAELVPLGSEIAELENQISGDSKILRDLKQKLDFELSAAEEEHETELAALDSEHRANINEIESKQKEELDELKAKQTSEQNVIDELNEQEVLDLDKEHSQELIDFDKETEKNTPEAPDADAIAADTSTVLSNKKEIAKLKENKEFFEKNGDCECSTCKQTISSDFAQSVIDMADSQIATLTEESKALAEKIRAAQAQSKARSEYISTRASERSALDEKQRTERSVLVKKQSEKRAEVIEAQREEMSKKTSIFNDTLTLLREEQSKARAESVAQFADIKASLTDKGASEREELANNIAKDKAELAKAITNEQNLTSKIATINADIEDVKAKAATEDRSALIKKLTAEVREVKAGLQNDLQTKHCRTIVGTLLKDDGVKSMIVRQYIPMINKYINDYLKTMNANYNFVLDEEFNETIKSRGRDDFSYTSFSQGERCRIDLALLFAFRDLVSARTGSMTNLLVLDEVFDSAADTDGVDSINQILSSIQDNVFIISHSEKHEQSMFDKHIKFAKKGNFTREVK</sequence>
<protein>
    <submittedName>
        <fullName evidence="4">Exonuclease subunit 2</fullName>
    </submittedName>
</protein>
<dbReference type="GO" id="GO:0006302">
    <property type="term" value="P:double-strand break repair"/>
    <property type="evidence" value="ECO:0007669"/>
    <property type="project" value="InterPro"/>
</dbReference>
<keyword evidence="1" id="KW-0175">Coiled coil</keyword>
<dbReference type="KEGG" id="vg:26628512"/>
<dbReference type="GeneID" id="26628512"/>
<accession>A0A0D4DBK7</accession>
<dbReference type="Proteomes" id="UP000202888">
    <property type="component" value="Segment"/>
</dbReference>
<reference evidence="4 5" key="1">
    <citation type="journal article" date="2016" name="Genom Data">
        <title>Complete genome sequence of a giant Vibrio phage ValKK3 infecting Vibrio alginolyticus.</title>
        <authorList>
            <person name="Lal T.M."/>
            <person name="Sano M."/>
            <person name="Hatai K."/>
            <person name="Ransangan J."/>
        </authorList>
    </citation>
    <scope>NUCLEOTIDE SEQUENCE [LARGE SCALE GENOMIC DNA]</scope>
</reference>
<feature type="compositionally biased region" description="Basic and acidic residues" evidence="2">
    <location>
        <begin position="435"/>
        <end position="454"/>
    </location>
</feature>
<evidence type="ECO:0000313" key="5">
    <source>
        <dbReference type="Proteomes" id="UP000202888"/>
    </source>
</evidence>
<feature type="coiled-coil region" evidence="1">
    <location>
        <begin position="515"/>
        <end position="556"/>
    </location>
</feature>
<dbReference type="PANTHER" id="PTHR32114">
    <property type="entry name" value="ABC TRANSPORTER ABCH.3"/>
    <property type="match status" value="1"/>
</dbReference>
<dbReference type="Gene3D" id="3.40.50.300">
    <property type="entry name" value="P-loop containing nucleotide triphosphate hydrolases"/>
    <property type="match status" value="2"/>
</dbReference>
<feature type="coiled-coil region" evidence="1">
    <location>
        <begin position="281"/>
        <end position="315"/>
    </location>
</feature>
<feature type="coiled-coil region" evidence="1">
    <location>
        <begin position="355"/>
        <end position="423"/>
    </location>
</feature>
<name>A0A0D4DBK7_9CAUD</name>
<evidence type="ECO:0000313" key="4">
    <source>
        <dbReference type="EMBL" id="AJT61027.1"/>
    </source>
</evidence>
<feature type="coiled-coil region" evidence="1">
    <location>
        <begin position="170"/>
        <end position="257"/>
    </location>
</feature>
<keyword evidence="4" id="KW-0378">Hydrolase</keyword>
<dbReference type="OrthoDB" id="6017at10239"/>
<feature type="region of interest" description="Disordered" evidence="2">
    <location>
        <begin position="430"/>
        <end position="454"/>
    </location>
</feature>
<dbReference type="EMBL" id="KP671755">
    <property type="protein sequence ID" value="AJT61027.1"/>
    <property type="molecule type" value="Genomic_DNA"/>
</dbReference>